<sequence length="836" mass="96411">MTTFAYPLRKEIKGNIALTTDKTPLAFYKIESESLTLVDFEKAERVKHKVGLVLEKFEVNKGFEIDLVPFDLDLHEKMEKLIEISDPQHENIVLNHAMRTEQSLIQELIQPYEYKWILSVPLPKTELSADFKESMKNKYDEVVESFVNGFGLEVALEKDWEKELLYKEKEVFQSLNEFHVERLTESEIQRIQGEQFVNYIPHSADDILSVGKLDNLLDTKIEVKFNGMLEMQHANGVSYVDILPLGDMGFDLRNANVLSYLQLFDFPIHAKFQAKFAEKKGALALAGRSARGKSRLKGIAEETEVSGGVQKKKIISSMLTLNDLDEQIDNNEPVLDWSGYFIIAGRTKAECRDRRKALLNSFHNNKISLYRATFDNPYLFQQTLYGQFLLSENKKWRHTSTVKSFARMDFFTTQRAGNDIGYYFGRVDLDLSEKINVNAIVQRSNKLIFRNFLLSNKNKIRGKRTNNPHVAVTGVTGGGKSVMCKRDFIEVIKLGAKALYIDPKKEMRKEFIYNSQNKDFQYKYPEMVELIEKINFVTLDNTEKSNLGVLDPIVMFEREKALEVTKSILTYITPPSSPYTRKESAVLYETIAQVIQARQDGDKVGLWHVVDLLMQDTDEEIQILGRYIRSMVQGSVLELCFSYGDVKGLSFDEQATVLEIENLDLPKEREDNISDNQRLSVALMFALGTFCEYFGKRDRTEETVIFFDEAWIFLTSDSGKKVLKSMLRVGRSMNNFLYFISQSVDDLRFSKEEGMEFGEVICFSEKKPEKILDFMEIPIDENSIKWVSNMAQGQCIFRDMFFNINRIAIHILFEEYLLLFKTVDDTKASLQVGTSF</sequence>
<protein>
    <submittedName>
        <fullName evidence="1">AAA-like domain-containing protein</fullName>
    </submittedName>
</protein>
<keyword evidence="2" id="KW-1185">Reference proteome</keyword>
<dbReference type="Gene3D" id="3.40.50.300">
    <property type="entry name" value="P-loop containing nucleotide triphosphate hydrolases"/>
    <property type="match status" value="2"/>
</dbReference>
<dbReference type="SUPFAM" id="SSF52540">
    <property type="entry name" value="P-loop containing nucleoside triphosphate hydrolases"/>
    <property type="match status" value="1"/>
</dbReference>
<dbReference type="InterPro" id="IPR027417">
    <property type="entry name" value="P-loop_NTPase"/>
</dbReference>
<dbReference type="PIRSF" id="PIRSF015040">
    <property type="entry name" value="ATPase_SAG2001_prd"/>
    <property type="match status" value="1"/>
</dbReference>
<dbReference type="AlphaFoldDB" id="A0A1T4NF28"/>
<proteinExistence type="predicted"/>
<accession>A0A1T4NF28</accession>
<dbReference type="RefSeq" id="WP_078807345.1">
    <property type="nucleotide sequence ID" value="NZ_FUXI01000014.1"/>
</dbReference>
<dbReference type="PANTHER" id="PTHR30121">
    <property type="entry name" value="UNCHARACTERIZED PROTEIN YJGR-RELATED"/>
    <property type="match status" value="1"/>
</dbReference>
<name>A0A1T4NF28_9ENTE</name>
<dbReference type="OrthoDB" id="1647424at2"/>
<evidence type="ECO:0000313" key="1">
    <source>
        <dbReference type="EMBL" id="SJZ77870.1"/>
    </source>
</evidence>
<dbReference type="PANTHER" id="PTHR30121:SF6">
    <property type="entry name" value="SLR6007 PROTEIN"/>
    <property type="match status" value="1"/>
</dbReference>
<dbReference type="STRING" id="263852.SAMN02745116_01412"/>
<evidence type="ECO:0000313" key="2">
    <source>
        <dbReference type="Proteomes" id="UP000190328"/>
    </source>
</evidence>
<dbReference type="Proteomes" id="UP000190328">
    <property type="component" value="Unassembled WGS sequence"/>
</dbReference>
<dbReference type="Pfam" id="PF12846">
    <property type="entry name" value="AAA_10"/>
    <property type="match status" value="1"/>
</dbReference>
<gene>
    <name evidence="1" type="ORF">SAMN02745116_01412</name>
</gene>
<dbReference type="InterPro" id="IPR051162">
    <property type="entry name" value="T4SS_component"/>
</dbReference>
<organism evidence="1 2">
    <name type="scientific">Pilibacter termitis</name>
    <dbReference type="NCBI Taxonomy" id="263852"/>
    <lineage>
        <taxon>Bacteria</taxon>
        <taxon>Bacillati</taxon>
        <taxon>Bacillota</taxon>
        <taxon>Bacilli</taxon>
        <taxon>Lactobacillales</taxon>
        <taxon>Enterococcaceae</taxon>
        <taxon>Pilibacter</taxon>
    </lineage>
</organism>
<dbReference type="EMBL" id="FUXI01000014">
    <property type="protein sequence ID" value="SJZ77870.1"/>
    <property type="molecule type" value="Genomic_DNA"/>
</dbReference>
<reference evidence="1 2" key="1">
    <citation type="submission" date="2017-02" db="EMBL/GenBank/DDBJ databases">
        <authorList>
            <person name="Peterson S.W."/>
        </authorList>
    </citation>
    <scope>NUCLEOTIDE SEQUENCE [LARGE SCALE GENOMIC DNA]</scope>
    <source>
        <strain evidence="1 2">ATCC BAA-1030</strain>
    </source>
</reference>
<dbReference type="InterPro" id="IPR016628">
    <property type="entry name" value="ATPase_SAG2001_prd"/>
</dbReference>